<keyword evidence="4" id="KW-1185">Reference proteome</keyword>
<evidence type="ECO:0000256" key="2">
    <source>
        <dbReference type="ARBA" id="ARBA00022737"/>
    </source>
</evidence>
<keyword evidence="1" id="KW-0433">Leucine-rich repeat</keyword>
<accession>A0ABV8SB56</accession>
<gene>
    <name evidence="3" type="ORF">ACFO1S_13940</name>
</gene>
<dbReference type="PANTHER" id="PTHR47566:SF1">
    <property type="entry name" value="PROTEIN NUD1"/>
    <property type="match status" value="1"/>
</dbReference>
<dbReference type="SUPFAM" id="SSF52058">
    <property type="entry name" value="L domain-like"/>
    <property type="match status" value="1"/>
</dbReference>
<dbReference type="PANTHER" id="PTHR47566">
    <property type="match status" value="1"/>
</dbReference>
<dbReference type="Proteomes" id="UP001595755">
    <property type="component" value="Unassembled WGS sequence"/>
</dbReference>
<comment type="caution">
    <text evidence="3">The sequence shown here is derived from an EMBL/GenBank/DDBJ whole genome shotgun (WGS) entry which is preliminary data.</text>
</comment>
<dbReference type="RefSeq" id="WP_204606000.1">
    <property type="nucleotide sequence ID" value="NZ_JBHSED010000025.1"/>
</dbReference>
<keyword evidence="2" id="KW-0677">Repeat</keyword>
<sequence length="406" mass="46466">MEITHDFLDETFRAFVLEHYCAGRDSIRAADVEKITTLQVSRMKLASLRGLEHFVSLEQLDCAYNYLQELDIGRNPQLTALKCEGNRLLWLNTGHNPLLRQLNCNRNEIHALDLTSNAELEALNCGSNRIRTLEVSRNERLSELVCHWNLLSELDVKRNLRLHKLDCSYNALFALELSENVELRQLDCSSNHLLSLHIESCESLLELRCHHNHLTELDVSGNPALQSLRCFNNHISELRLDYPRLVEVYCSENKLSALDTSRLPLLERLDYANNLIREPDCDIEGVGTFRYDLSLTSYGAALSYRNVELAAAVHVATLVEVERLAPLIREAWERMETLLEQALRLIAEQHPGENVAELVYSELSFEEDGTVRIGHDAGDTDAGRLYIYAVFNRQLELDSTLVYEVY</sequence>
<dbReference type="EMBL" id="JBHSED010000025">
    <property type="protein sequence ID" value="MFC4304525.1"/>
    <property type="molecule type" value="Genomic_DNA"/>
</dbReference>
<name>A0ABV8SB56_9BACL</name>
<organism evidence="3 4">
    <name type="scientific">Cohnella boryungensis</name>
    <dbReference type="NCBI Taxonomy" id="768479"/>
    <lineage>
        <taxon>Bacteria</taxon>
        <taxon>Bacillati</taxon>
        <taxon>Bacillota</taxon>
        <taxon>Bacilli</taxon>
        <taxon>Bacillales</taxon>
        <taxon>Paenibacillaceae</taxon>
        <taxon>Cohnella</taxon>
    </lineage>
</organism>
<evidence type="ECO:0000313" key="4">
    <source>
        <dbReference type="Proteomes" id="UP001595755"/>
    </source>
</evidence>
<evidence type="ECO:0000313" key="3">
    <source>
        <dbReference type="EMBL" id="MFC4304525.1"/>
    </source>
</evidence>
<proteinExistence type="predicted"/>
<evidence type="ECO:0000256" key="1">
    <source>
        <dbReference type="ARBA" id="ARBA00022614"/>
    </source>
</evidence>
<protein>
    <submittedName>
        <fullName evidence="3">Leucine-rich repeat domain-containing protein</fullName>
    </submittedName>
</protein>
<dbReference type="Gene3D" id="3.80.10.10">
    <property type="entry name" value="Ribonuclease Inhibitor"/>
    <property type="match status" value="1"/>
</dbReference>
<dbReference type="InterPro" id="IPR032675">
    <property type="entry name" value="LRR_dom_sf"/>
</dbReference>
<reference evidence="4" key="1">
    <citation type="journal article" date="2019" name="Int. J. Syst. Evol. Microbiol.">
        <title>The Global Catalogue of Microorganisms (GCM) 10K type strain sequencing project: providing services to taxonomists for standard genome sequencing and annotation.</title>
        <authorList>
            <consortium name="The Broad Institute Genomics Platform"/>
            <consortium name="The Broad Institute Genome Sequencing Center for Infectious Disease"/>
            <person name="Wu L."/>
            <person name="Ma J."/>
        </authorList>
    </citation>
    <scope>NUCLEOTIDE SEQUENCE [LARGE SCALE GENOMIC DNA]</scope>
    <source>
        <strain evidence="4">CGMCC 4.1641</strain>
    </source>
</reference>
<dbReference type="InterPro" id="IPR052574">
    <property type="entry name" value="CDIRP"/>
</dbReference>